<name>A0AA43QX02_MYCAR</name>
<evidence type="ECO:0000256" key="1">
    <source>
        <dbReference type="SAM" id="Coils"/>
    </source>
</evidence>
<feature type="coiled-coil region" evidence="1">
    <location>
        <begin position="37"/>
        <end position="122"/>
    </location>
</feature>
<dbReference type="RefSeq" id="WP_129694472.1">
    <property type="nucleotide sequence ID" value="NZ_CP143577.1"/>
</dbReference>
<evidence type="ECO:0000259" key="3">
    <source>
        <dbReference type="Pfam" id="PF01732"/>
    </source>
</evidence>
<evidence type="ECO:0000256" key="2">
    <source>
        <dbReference type="SAM" id="MobiDB-lite"/>
    </source>
</evidence>
<proteinExistence type="predicted"/>
<dbReference type="NCBIfam" id="NF045841">
    <property type="entry name" value="Ig_SerProt_MIP"/>
    <property type="match status" value="1"/>
</dbReference>
<evidence type="ECO:0000313" key="7">
    <source>
        <dbReference type="Proteomes" id="UP001432074"/>
    </source>
</evidence>
<dbReference type="InterPro" id="IPR022382">
    <property type="entry name" value="Mycoplasma_peptidase_DUF31"/>
</dbReference>
<evidence type="ECO:0000313" key="6">
    <source>
        <dbReference type="Proteomes" id="UP001162175"/>
    </source>
</evidence>
<keyword evidence="7" id="KW-1185">Reference proteome</keyword>
<dbReference type="Pfam" id="PF01732">
    <property type="entry name" value="Mycop_pep_DUF31"/>
    <property type="match status" value="1"/>
</dbReference>
<accession>A0AA43QX02</accession>
<reference evidence="4" key="1">
    <citation type="submission" date="2022-11" db="EMBL/GenBank/DDBJ databases">
        <title>Draft genome of Mycoplasma arginini isolated from fly.</title>
        <authorList>
            <person name="Severgnini M."/>
            <person name="Gioia G."/>
            <person name="Cremonesi P."/>
            <person name="Moroni P."/>
            <person name="Addis M.F."/>
            <person name="Castiglioni B."/>
        </authorList>
    </citation>
    <scope>NUCLEOTIDE SEQUENCE</scope>
    <source>
        <strain evidence="4">QMP CG1-1632</strain>
    </source>
</reference>
<keyword evidence="1" id="KW-0175">Coiled coil</keyword>
<sequence length="933" mass="107414">MNKQKKRILITSLLGGTITLLPTFGLISCENEISKEKRLIEESIDKLNKVINKIKIENKTSYKSKAFLESTKIINDYKENIESKETDLITLRKTKNNIKDLINELTIELNNYKKINEENSNNPKVDPKLDYPDARFENDFRELTNSQNIETNFDLDFNSFFPQHEKAHIYPSELQNQASSLKVKSKNEELNKKIEFIVNNIILESNANITGQAQINLVFRNKATNTQKNFIFKLDGLGHNPLNTDNQGNKPNGSGSENNANLSEFDKYEKLDQFGRFKKDNEEYLKALKQSLSFSKNVKSLSDLRPNLIIDETKKREFDAKAEELKLDSYDNSAYKGFSVPTYHKDGSYDGLEVYADEVGKGPSAIDSLGKKNIYQTIGLARTIVNEQFLKIAHQTFSLTLNNYNTFEKEITNAENSIKFWEDAKNETTFKNQINQKLEELRTNRVQIEKEWDEKIKNNKDVHLTDSLNEQKRKILEDYDKTIKHFETHTREKEIEILRKQITEYKERANTKRELLSESGTIWVLDYQPVSNGKYPTKWYFGTNAHVAKAITKNLSGFTITKINNDIKVGAKLRISSMDDNITSFSNQDPSAIQTVFTATDYLSKSPKEFLSDRQKEIYKDVEEFADFAVIEIDFEKMAQSFVAISNDKNVTQNFTSQNNFNLAKEITNNYANNPDVHIKFRNKSYLHDYQAINYPLRGKISKSLDNLYAVGWPGSRTDFYLKPYQDDDQKERAKWGTSYSLWTNTESEYYDAKITSGENGPSSFSEETLNRGDFLSYQIGYRSFADKPGILDSFLTSPLISGQLYEHEGKKYMSMALKYMPRRWAPTGGSSGSSVRNQNNELVAVHHATNNIARMGLSVAFRSEGFNYNGLFGNYNLPQYDLIYGGGEFQTKSYRQALKLLYPQLEKTNLFSEGLNDENIPDKFKFTRGGER</sequence>
<dbReference type="Proteomes" id="UP001162175">
    <property type="component" value="Unassembled WGS sequence"/>
</dbReference>
<feature type="region of interest" description="Disordered" evidence="2">
    <location>
        <begin position="241"/>
        <end position="262"/>
    </location>
</feature>
<dbReference type="Proteomes" id="UP001432074">
    <property type="component" value="Chromosome"/>
</dbReference>
<dbReference type="NCBIfam" id="NF045842">
    <property type="entry name" value="MIP_near_MIB"/>
    <property type="match status" value="1"/>
</dbReference>
<organism evidence="4 6">
    <name type="scientific">Mycoplasmopsis arginini</name>
    <name type="common">Mycoplasma arginini</name>
    <dbReference type="NCBI Taxonomy" id="2094"/>
    <lineage>
        <taxon>Bacteria</taxon>
        <taxon>Bacillati</taxon>
        <taxon>Mycoplasmatota</taxon>
        <taxon>Mycoplasmoidales</taxon>
        <taxon>Metamycoplasmataceae</taxon>
        <taxon>Mycoplasmopsis</taxon>
    </lineage>
</organism>
<gene>
    <name evidence="4" type="ORF">DCBHLPFO_00579</name>
    <name evidence="5" type="ORF">V2E25_00745</name>
</gene>
<feature type="coiled-coil region" evidence="1">
    <location>
        <begin position="404"/>
        <end position="458"/>
    </location>
</feature>
<dbReference type="AlphaFoldDB" id="A0AA43QX02"/>
<dbReference type="PROSITE" id="PS51257">
    <property type="entry name" value="PROKAR_LIPOPROTEIN"/>
    <property type="match status" value="1"/>
</dbReference>
<protein>
    <recommendedName>
        <fullName evidence="3">DUF31 domain-containing protein</fullName>
    </recommendedName>
</protein>
<evidence type="ECO:0000313" key="5">
    <source>
        <dbReference type="EMBL" id="WVN22114.1"/>
    </source>
</evidence>
<reference evidence="5" key="2">
    <citation type="submission" date="2024-01" db="EMBL/GenBank/DDBJ databases">
        <title>Complete genome sequence of Mycoplasma arginini type strain G 230.</title>
        <authorList>
            <person name="Spergser J."/>
        </authorList>
    </citation>
    <scope>NUCLEOTIDE SEQUENCE</scope>
    <source>
        <strain evidence="5">NCTC 10129</strain>
    </source>
</reference>
<feature type="domain" description="DUF31" evidence="3">
    <location>
        <begin position="387"/>
        <end position="849"/>
    </location>
</feature>
<dbReference type="EMBL" id="JAPFAR010000024">
    <property type="protein sequence ID" value="MDI3349469.1"/>
    <property type="molecule type" value="Genomic_DNA"/>
</dbReference>
<evidence type="ECO:0000313" key="4">
    <source>
        <dbReference type="EMBL" id="MDI3349469.1"/>
    </source>
</evidence>
<dbReference type="EMBL" id="CP143577">
    <property type="protein sequence ID" value="WVN22114.1"/>
    <property type="molecule type" value="Genomic_DNA"/>
</dbReference>